<evidence type="ECO:0000313" key="1">
    <source>
        <dbReference type="EMBL" id="MFC3204602.1"/>
    </source>
</evidence>
<keyword evidence="2" id="KW-1185">Reference proteome</keyword>
<dbReference type="RefSeq" id="WP_123324283.1">
    <property type="nucleotide sequence ID" value="NZ_JBHRSX010000102.1"/>
</dbReference>
<reference evidence="2" key="1">
    <citation type="journal article" date="2019" name="Int. J. Syst. Evol. Microbiol.">
        <title>The Global Catalogue of Microorganisms (GCM) 10K type strain sequencing project: providing services to taxonomists for standard genome sequencing and annotation.</title>
        <authorList>
            <consortium name="The Broad Institute Genomics Platform"/>
            <consortium name="The Broad Institute Genome Sequencing Center for Infectious Disease"/>
            <person name="Wu L."/>
            <person name="Ma J."/>
        </authorList>
    </citation>
    <scope>NUCLEOTIDE SEQUENCE [LARGE SCALE GENOMIC DNA]</scope>
    <source>
        <strain evidence="2">KCTC 52449</strain>
    </source>
</reference>
<accession>A0ABV7K5L2</accession>
<proteinExistence type="predicted"/>
<dbReference type="EMBL" id="JBHRSX010000102">
    <property type="protein sequence ID" value="MFC3204602.1"/>
    <property type="molecule type" value="Genomic_DNA"/>
</dbReference>
<comment type="caution">
    <text evidence="1">The sequence shown here is derived from an EMBL/GenBank/DDBJ whole genome shotgun (WGS) entry which is preliminary data.</text>
</comment>
<protein>
    <submittedName>
        <fullName evidence="1">Uncharacterized protein</fullName>
    </submittedName>
</protein>
<sequence>MPNQHHESIYIHGAVVTDLIQFLDKSVPYVWLLGHMPNPAVLWWDTSVPINKDSSFFGKVRNVIYDLQMSTSEFIKVSPNLNDYGLVLIQSNNPMPDTLELDRVPENQQDSVLIKNGATLKIFLPHAIETAMVTSYRVGYLNYNVSDQYRPGSPHFI</sequence>
<dbReference type="Proteomes" id="UP001595477">
    <property type="component" value="Unassembled WGS sequence"/>
</dbReference>
<gene>
    <name evidence="1" type="ORF">ACFOEW_22570</name>
</gene>
<evidence type="ECO:0000313" key="2">
    <source>
        <dbReference type="Proteomes" id="UP001595477"/>
    </source>
</evidence>
<name>A0ABV7K5L2_9ALTE</name>
<organism evidence="1 2">
    <name type="scientific">Alteromonas oceani</name>
    <dbReference type="NCBI Taxonomy" id="2071609"/>
    <lineage>
        <taxon>Bacteria</taxon>
        <taxon>Pseudomonadati</taxon>
        <taxon>Pseudomonadota</taxon>
        <taxon>Gammaproteobacteria</taxon>
        <taxon>Alteromonadales</taxon>
        <taxon>Alteromonadaceae</taxon>
        <taxon>Alteromonas/Salinimonas group</taxon>
        <taxon>Alteromonas</taxon>
    </lineage>
</organism>